<comment type="catalytic activity">
    <reaction evidence="1 18">
        <text>7-phospho-2-dehydro-3-deoxy-D-arabino-heptonate = 3-dehydroquinate + phosphate</text>
        <dbReference type="Rhea" id="RHEA:21968"/>
        <dbReference type="ChEBI" id="CHEBI:32364"/>
        <dbReference type="ChEBI" id="CHEBI:43474"/>
        <dbReference type="ChEBI" id="CHEBI:58394"/>
        <dbReference type="EC" id="4.2.3.4"/>
    </reaction>
</comment>
<dbReference type="Gene3D" id="1.20.1090.10">
    <property type="entry name" value="Dehydroquinate synthase-like - alpha domain"/>
    <property type="match status" value="1"/>
</dbReference>
<sequence>MPAEILERVFVDLADRSYTISIGSDLIPSFAELASDHLQSDRLFIITDENVAPHYLSPLLESCAAAHLHVETVILPAGEQTKSFSQYESLINRLLSYKPSRKDCLVALGGGVIGDLVGYVASSLLRGLPFIQVPTTLLSQVDSSVGGKTGINTKYGKNLVGAFYQPEAVFIDINSLSTLPARETLAGYAEVVKYGLINDETFFSWLEENGPSLLKGDKDLMAQAISKSCQSKAQVVSEDEREGGKRALLNLGHTFGHAIEAACGYDGTLLHGEGVSIGMCLAFEASVHLGLCPQEEADRVARHLKACGMMTRAADVPHTLEADTLVNNMAQDKKIEAGEIVFVLAEGIGKSLLVKGPDSQIIKTTIMRSLKA</sequence>
<dbReference type="InterPro" id="IPR016037">
    <property type="entry name" value="DHQ_synth_AroB"/>
</dbReference>
<comment type="cofactor">
    <cofactor evidence="2 18">
        <name>NAD(+)</name>
        <dbReference type="ChEBI" id="CHEBI:57540"/>
    </cofactor>
</comment>
<keyword evidence="16 18" id="KW-0456">Lyase</keyword>
<evidence type="ECO:0000256" key="11">
    <source>
        <dbReference type="ARBA" id="ARBA00022723"/>
    </source>
</evidence>
<keyword evidence="10 18" id="KW-0028">Amino-acid biosynthesis</keyword>
<dbReference type="InterPro" id="IPR056179">
    <property type="entry name" value="DHQS_C"/>
</dbReference>
<dbReference type="PANTHER" id="PTHR43622:SF7">
    <property type="entry name" value="3-DEHYDROQUINATE SYNTHASE, CHLOROPLASTIC"/>
    <property type="match status" value="1"/>
</dbReference>
<evidence type="ECO:0000256" key="18">
    <source>
        <dbReference type="HAMAP-Rule" id="MF_00110"/>
    </source>
</evidence>
<evidence type="ECO:0000256" key="17">
    <source>
        <dbReference type="ARBA" id="ARBA00023285"/>
    </source>
</evidence>
<dbReference type="GO" id="GO:0000166">
    <property type="term" value="F:nucleotide binding"/>
    <property type="evidence" value="ECO:0007669"/>
    <property type="project" value="UniProtKB-KW"/>
</dbReference>
<evidence type="ECO:0000259" key="19">
    <source>
        <dbReference type="Pfam" id="PF01761"/>
    </source>
</evidence>
<dbReference type="RefSeq" id="WP_310799816.1">
    <property type="nucleotide sequence ID" value="NZ_CP123872.1"/>
</dbReference>
<dbReference type="SUPFAM" id="SSF56796">
    <property type="entry name" value="Dehydroquinate synthase-like"/>
    <property type="match status" value="1"/>
</dbReference>
<evidence type="ECO:0000256" key="9">
    <source>
        <dbReference type="ARBA" id="ARBA00022490"/>
    </source>
</evidence>
<keyword evidence="22" id="KW-1185">Reference proteome</keyword>
<evidence type="ECO:0000256" key="7">
    <source>
        <dbReference type="ARBA" id="ARBA00013031"/>
    </source>
</evidence>
<feature type="binding site" evidence="18">
    <location>
        <begin position="111"/>
        <end position="115"/>
    </location>
    <ligand>
        <name>NAD(+)</name>
        <dbReference type="ChEBI" id="CHEBI:57540"/>
    </ligand>
</feature>
<evidence type="ECO:0000259" key="20">
    <source>
        <dbReference type="Pfam" id="PF24621"/>
    </source>
</evidence>
<feature type="binding site" evidence="18">
    <location>
        <position position="190"/>
    </location>
    <ligand>
        <name>Zn(2+)</name>
        <dbReference type="ChEBI" id="CHEBI:29105"/>
    </ligand>
</feature>
<feature type="binding site" evidence="18">
    <location>
        <position position="148"/>
    </location>
    <ligand>
        <name>NAD(+)</name>
        <dbReference type="ChEBI" id="CHEBI:57540"/>
    </ligand>
</feature>
<evidence type="ECO:0000256" key="3">
    <source>
        <dbReference type="ARBA" id="ARBA00003485"/>
    </source>
</evidence>
<dbReference type="PIRSF" id="PIRSF001455">
    <property type="entry name" value="DHQ_synth"/>
    <property type="match status" value="1"/>
</dbReference>
<dbReference type="NCBIfam" id="TIGR01357">
    <property type="entry name" value="aroB"/>
    <property type="match status" value="1"/>
</dbReference>
<keyword evidence="11 18" id="KW-0479">Metal-binding</keyword>
<name>A0AA52HA74_9PROT</name>
<comment type="function">
    <text evidence="3 18">Catalyzes the conversion of 3-deoxy-D-arabino-heptulosonate 7-phosphate (DAHP) to dehydroquinate (DHQ).</text>
</comment>
<feature type="binding site" evidence="18">
    <location>
        <begin position="135"/>
        <end position="136"/>
    </location>
    <ligand>
        <name>NAD(+)</name>
        <dbReference type="ChEBI" id="CHEBI:57540"/>
    </ligand>
</feature>
<feature type="binding site" evidence="18">
    <location>
        <position position="253"/>
    </location>
    <ligand>
        <name>Zn(2+)</name>
        <dbReference type="ChEBI" id="CHEBI:29105"/>
    </ligand>
</feature>
<gene>
    <name evidence="18 21" type="primary">aroB</name>
    <name evidence="21" type="ORF">QGN29_06135</name>
</gene>
<dbReference type="KEGG" id="tmk:QGN29_06135"/>
<dbReference type="HAMAP" id="MF_00110">
    <property type="entry name" value="DHQ_synthase"/>
    <property type="match status" value="1"/>
</dbReference>
<dbReference type="FunFam" id="3.40.50.1970:FF:000001">
    <property type="entry name" value="3-dehydroquinate synthase"/>
    <property type="match status" value="1"/>
</dbReference>
<evidence type="ECO:0000256" key="13">
    <source>
        <dbReference type="ARBA" id="ARBA00022833"/>
    </source>
</evidence>
<evidence type="ECO:0000256" key="15">
    <source>
        <dbReference type="ARBA" id="ARBA00023141"/>
    </source>
</evidence>
<reference evidence="21" key="1">
    <citation type="submission" date="2023-04" db="EMBL/GenBank/DDBJ databases">
        <title>Complete genome sequence of Temperatibacter marinus.</title>
        <authorList>
            <person name="Rong J.-C."/>
            <person name="Yi M.-L."/>
            <person name="Zhao Q."/>
        </authorList>
    </citation>
    <scope>NUCLEOTIDE SEQUENCE</scope>
    <source>
        <strain evidence="21">NBRC 110045</strain>
    </source>
</reference>
<evidence type="ECO:0000256" key="2">
    <source>
        <dbReference type="ARBA" id="ARBA00001911"/>
    </source>
</evidence>
<evidence type="ECO:0000256" key="5">
    <source>
        <dbReference type="ARBA" id="ARBA00004661"/>
    </source>
</evidence>
<dbReference type="CDD" id="cd08195">
    <property type="entry name" value="DHQS"/>
    <property type="match status" value="1"/>
</dbReference>
<dbReference type="PANTHER" id="PTHR43622">
    <property type="entry name" value="3-DEHYDROQUINATE SYNTHASE"/>
    <property type="match status" value="1"/>
</dbReference>
<evidence type="ECO:0000256" key="14">
    <source>
        <dbReference type="ARBA" id="ARBA00023027"/>
    </source>
</evidence>
<evidence type="ECO:0000256" key="6">
    <source>
        <dbReference type="ARBA" id="ARBA00005412"/>
    </source>
</evidence>
<dbReference type="GO" id="GO:0005737">
    <property type="term" value="C:cytoplasm"/>
    <property type="evidence" value="ECO:0007669"/>
    <property type="project" value="UniProtKB-SubCell"/>
</dbReference>
<comment type="caution">
    <text evidence="18">Lacks conserved residue(s) required for the propagation of feature annotation.</text>
</comment>
<comment type="pathway">
    <text evidence="5 18">Metabolic intermediate biosynthesis; chorismate biosynthesis; chorismate from D-erythrose 4-phosphate and phosphoenolpyruvate: step 2/7.</text>
</comment>
<dbReference type="EMBL" id="CP123872">
    <property type="protein sequence ID" value="WND03951.1"/>
    <property type="molecule type" value="Genomic_DNA"/>
</dbReference>
<dbReference type="GO" id="GO:0009073">
    <property type="term" value="P:aromatic amino acid family biosynthetic process"/>
    <property type="evidence" value="ECO:0007669"/>
    <property type="project" value="UniProtKB-KW"/>
</dbReference>
<feature type="domain" description="3-dehydroquinate synthase C-terminal" evidence="20">
    <location>
        <begin position="187"/>
        <end position="334"/>
    </location>
</feature>
<feature type="binding site" evidence="18">
    <location>
        <position position="271"/>
    </location>
    <ligand>
        <name>Zn(2+)</name>
        <dbReference type="ChEBI" id="CHEBI:29105"/>
    </ligand>
</feature>
<keyword evidence="13 18" id="KW-0862">Zinc</keyword>
<dbReference type="Gene3D" id="3.40.50.1970">
    <property type="match status" value="1"/>
</dbReference>
<protein>
    <recommendedName>
        <fullName evidence="8 18">3-dehydroquinate synthase</fullName>
        <shortName evidence="18">DHQS</shortName>
        <ecNumber evidence="7 18">4.2.3.4</ecNumber>
    </recommendedName>
</protein>
<proteinExistence type="inferred from homology"/>
<dbReference type="AlphaFoldDB" id="A0AA52HA74"/>
<comment type="cofactor">
    <cofactor evidence="18">
        <name>Co(2+)</name>
        <dbReference type="ChEBI" id="CHEBI:48828"/>
    </cofactor>
    <cofactor evidence="18">
        <name>Zn(2+)</name>
        <dbReference type="ChEBI" id="CHEBI:29105"/>
    </cofactor>
    <text evidence="18">Binds 1 divalent metal cation per subunit. Can use either Co(2+) or Zn(2+).</text>
</comment>
<feature type="binding site" evidence="18">
    <location>
        <position position="157"/>
    </location>
    <ligand>
        <name>NAD(+)</name>
        <dbReference type="ChEBI" id="CHEBI:57540"/>
    </ligand>
</feature>
<feature type="domain" description="3-dehydroquinate synthase N-terminal" evidence="19">
    <location>
        <begin position="73"/>
        <end position="184"/>
    </location>
</feature>
<keyword evidence="9 18" id="KW-0963">Cytoplasm</keyword>
<dbReference type="Pfam" id="PF24621">
    <property type="entry name" value="DHQS_C"/>
    <property type="match status" value="1"/>
</dbReference>
<evidence type="ECO:0000256" key="10">
    <source>
        <dbReference type="ARBA" id="ARBA00022605"/>
    </source>
</evidence>
<dbReference type="InterPro" id="IPR030963">
    <property type="entry name" value="DHQ_synth_fam"/>
</dbReference>
<keyword evidence="15 18" id="KW-0057">Aromatic amino acid biosynthesis</keyword>
<keyword evidence="12 18" id="KW-0547">Nucleotide-binding</keyword>
<evidence type="ECO:0000313" key="22">
    <source>
        <dbReference type="Proteomes" id="UP001268683"/>
    </source>
</evidence>
<dbReference type="GO" id="GO:0003856">
    <property type="term" value="F:3-dehydroquinate synthase activity"/>
    <property type="evidence" value="ECO:0007669"/>
    <property type="project" value="UniProtKB-UniRule"/>
</dbReference>
<dbReference type="InterPro" id="IPR030960">
    <property type="entry name" value="DHQS/DOIS_N"/>
</dbReference>
<organism evidence="21 22">
    <name type="scientific">Temperatibacter marinus</name>
    <dbReference type="NCBI Taxonomy" id="1456591"/>
    <lineage>
        <taxon>Bacteria</taxon>
        <taxon>Pseudomonadati</taxon>
        <taxon>Pseudomonadota</taxon>
        <taxon>Alphaproteobacteria</taxon>
        <taxon>Kordiimonadales</taxon>
        <taxon>Temperatibacteraceae</taxon>
        <taxon>Temperatibacter</taxon>
    </lineage>
</organism>
<evidence type="ECO:0000256" key="4">
    <source>
        <dbReference type="ARBA" id="ARBA00004496"/>
    </source>
</evidence>
<comment type="similarity">
    <text evidence="6 18">Belongs to the sugar phosphate cyclases superfamily. Dehydroquinate synthase family.</text>
</comment>
<accession>A0AA52HA74</accession>
<evidence type="ECO:0000256" key="8">
    <source>
        <dbReference type="ARBA" id="ARBA00017684"/>
    </source>
</evidence>
<evidence type="ECO:0000256" key="12">
    <source>
        <dbReference type="ARBA" id="ARBA00022741"/>
    </source>
</evidence>
<comment type="subcellular location">
    <subcellularLocation>
        <location evidence="4 18">Cytoplasm</location>
    </subcellularLocation>
</comment>
<dbReference type="Proteomes" id="UP001268683">
    <property type="component" value="Chromosome"/>
</dbReference>
<keyword evidence="14 18" id="KW-0520">NAD</keyword>
<dbReference type="Pfam" id="PF01761">
    <property type="entry name" value="DHQ_synthase"/>
    <property type="match status" value="1"/>
</dbReference>
<dbReference type="GO" id="GO:0046872">
    <property type="term" value="F:metal ion binding"/>
    <property type="evidence" value="ECO:0007669"/>
    <property type="project" value="UniProtKB-KW"/>
</dbReference>
<keyword evidence="17 18" id="KW-0170">Cobalt</keyword>
<evidence type="ECO:0000256" key="1">
    <source>
        <dbReference type="ARBA" id="ARBA00001393"/>
    </source>
</evidence>
<dbReference type="InterPro" id="IPR050071">
    <property type="entry name" value="Dehydroquinate_synthase"/>
</dbReference>
<dbReference type="GO" id="GO:0009423">
    <property type="term" value="P:chorismate biosynthetic process"/>
    <property type="evidence" value="ECO:0007669"/>
    <property type="project" value="UniProtKB-UniRule"/>
</dbReference>
<evidence type="ECO:0000313" key="21">
    <source>
        <dbReference type="EMBL" id="WND03951.1"/>
    </source>
</evidence>
<dbReference type="GO" id="GO:0008652">
    <property type="term" value="P:amino acid biosynthetic process"/>
    <property type="evidence" value="ECO:0007669"/>
    <property type="project" value="UniProtKB-KW"/>
</dbReference>
<evidence type="ECO:0000256" key="16">
    <source>
        <dbReference type="ARBA" id="ARBA00023239"/>
    </source>
</evidence>
<dbReference type="EC" id="4.2.3.4" evidence="7 18"/>